<dbReference type="Pfam" id="PF01381">
    <property type="entry name" value="HTH_3"/>
    <property type="match status" value="1"/>
</dbReference>
<keyword evidence="1" id="KW-0238">DNA-binding</keyword>
<dbReference type="Proteomes" id="UP000263595">
    <property type="component" value="Unassembled WGS sequence"/>
</dbReference>
<name>A0A383RPU2_9PSED</name>
<dbReference type="CDD" id="cd00093">
    <property type="entry name" value="HTH_XRE"/>
    <property type="match status" value="1"/>
</dbReference>
<dbReference type="GO" id="GO:0005829">
    <property type="term" value="C:cytosol"/>
    <property type="evidence" value="ECO:0007669"/>
    <property type="project" value="TreeGrafter"/>
</dbReference>
<dbReference type="SUPFAM" id="SSF51182">
    <property type="entry name" value="RmlC-like cupins"/>
    <property type="match status" value="1"/>
</dbReference>
<evidence type="ECO:0000313" key="4">
    <source>
        <dbReference type="Proteomes" id="UP000263595"/>
    </source>
</evidence>
<dbReference type="Pfam" id="PF07883">
    <property type="entry name" value="Cupin_2"/>
    <property type="match status" value="1"/>
</dbReference>
<dbReference type="SUPFAM" id="SSF47413">
    <property type="entry name" value="lambda repressor-like DNA-binding domains"/>
    <property type="match status" value="1"/>
</dbReference>
<dbReference type="InterPro" id="IPR010982">
    <property type="entry name" value="Lambda_DNA-bd_dom_sf"/>
</dbReference>
<evidence type="ECO:0000256" key="1">
    <source>
        <dbReference type="ARBA" id="ARBA00023125"/>
    </source>
</evidence>
<gene>
    <name evidence="3" type="ORF">CCOS865_01337</name>
</gene>
<dbReference type="SMART" id="SM00530">
    <property type="entry name" value="HTH_XRE"/>
    <property type="match status" value="1"/>
</dbReference>
<dbReference type="InterPro" id="IPR001387">
    <property type="entry name" value="Cro/C1-type_HTH"/>
</dbReference>
<sequence length="184" mass="19952">MKEDIGHAESDQFGSGVRQRRQELGITLDQLAESSGVSSAALSRLERGILNPSLRNALAIAKGLGCDLSELVQQESAEVVRAGENLRFEDERTGIVRLTLARPSPEVELLSYCVPAGASSARFGAHKRGTKEIFHMVAGRLEVHAPDQVIQLEGGDTATVRADCEHWFVNPGEAPAHFILTILR</sequence>
<proteinExistence type="predicted"/>
<dbReference type="EMBL" id="UNOZ01000007">
    <property type="protein sequence ID" value="SYX89097.1"/>
    <property type="molecule type" value="Genomic_DNA"/>
</dbReference>
<dbReference type="AlphaFoldDB" id="A0A383RPU2"/>
<dbReference type="PROSITE" id="PS50943">
    <property type="entry name" value="HTH_CROC1"/>
    <property type="match status" value="1"/>
</dbReference>
<dbReference type="Gene3D" id="1.10.260.40">
    <property type="entry name" value="lambda repressor-like DNA-binding domains"/>
    <property type="match status" value="1"/>
</dbReference>
<dbReference type="InterPro" id="IPR011051">
    <property type="entry name" value="RmlC_Cupin_sf"/>
</dbReference>
<dbReference type="OrthoDB" id="5524454at2"/>
<dbReference type="Gene3D" id="2.60.120.10">
    <property type="entry name" value="Jelly Rolls"/>
    <property type="match status" value="1"/>
</dbReference>
<keyword evidence="4" id="KW-1185">Reference proteome</keyword>
<dbReference type="InterPro" id="IPR013096">
    <property type="entry name" value="Cupin_2"/>
</dbReference>
<protein>
    <submittedName>
        <fullName evidence="3">Transcriptional regulator, XRE family</fullName>
    </submittedName>
</protein>
<evidence type="ECO:0000313" key="3">
    <source>
        <dbReference type="EMBL" id="SYX89097.1"/>
    </source>
</evidence>
<dbReference type="InterPro" id="IPR014710">
    <property type="entry name" value="RmlC-like_jellyroll"/>
</dbReference>
<organism evidence="3 4">
    <name type="scientific">Pseudomonas reidholzensis</name>
    <dbReference type="NCBI Taxonomy" id="1785162"/>
    <lineage>
        <taxon>Bacteria</taxon>
        <taxon>Pseudomonadati</taxon>
        <taxon>Pseudomonadota</taxon>
        <taxon>Gammaproteobacteria</taxon>
        <taxon>Pseudomonadales</taxon>
        <taxon>Pseudomonadaceae</taxon>
        <taxon>Pseudomonas</taxon>
    </lineage>
</organism>
<dbReference type="GO" id="GO:0003677">
    <property type="term" value="F:DNA binding"/>
    <property type="evidence" value="ECO:0007669"/>
    <property type="project" value="UniProtKB-KW"/>
</dbReference>
<dbReference type="PANTHER" id="PTHR46797">
    <property type="entry name" value="HTH-TYPE TRANSCRIPTIONAL REGULATOR"/>
    <property type="match status" value="1"/>
</dbReference>
<dbReference type="RefSeq" id="WP_119139207.1">
    <property type="nucleotide sequence ID" value="NZ_CBCSFL010000009.1"/>
</dbReference>
<reference evidence="4" key="1">
    <citation type="submission" date="2018-08" db="EMBL/GenBank/DDBJ databases">
        <authorList>
            <person name="Blom J."/>
        </authorList>
    </citation>
    <scope>NUCLEOTIDE SEQUENCE [LARGE SCALE GENOMIC DNA]</scope>
    <source>
        <strain evidence="4">CCOS 865</strain>
    </source>
</reference>
<dbReference type="PANTHER" id="PTHR46797:SF1">
    <property type="entry name" value="METHYLPHOSPHONATE SYNTHASE"/>
    <property type="match status" value="1"/>
</dbReference>
<dbReference type="CDD" id="cd02209">
    <property type="entry name" value="cupin_XRE_C"/>
    <property type="match status" value="1"/>
</dbReference>
<dbReference type="InterPro" id="IPR050807">
    <property type="entry name" value="TransReg_Diox_bact_type"/>
</dbReference>
<feature type="domain" description="HTH cro/C1-type" evidence="2">
    <location>
        <begin position="17"/>
        <end position="71"/>
    </location>
</feature>
<evidence type="ECO:0000259" key="2">
    <source>
        <dbReference type="PROSITE" id="PS50943"/>
    </source>
</evidence>
<dbReference type="GO" id="GO:0003700">
    <property type="term" value="F:DNA-binding transcription factor activity"/>
    <property type="evidence" value="ECO:0007669"/>
    <property type="project" value="TreeGrafter"/>
</dbReference>
<accession>A0A383RPU2</accession>